<dbReference type="GO" id="GO:0016491">
    <property type="term" value="F:oxidoreductase activity"/>
    <property type="evidence" value="ECO:0007669"/>
    <property type="project" value="UniProtKB-KW"/>
</dbReference>
<dbReference type="PANTHER" id="PTHR34573:SF1">
    <property type="entry name" value="VITAMIN K EPOXIDE REDUCTASE DOMAIN-CONTAINING PROTEIN"/>
    <property type="match status" value="1"/>
</dbReference>
<dbReference type="AlphaFoldDB" id="A0AAV2F8K9"/>
<evidence type="ECO:0000256" key="4">
    <source>
        <dbReference type="ARBA" id="ARBA00022719"/>
    </source>
</evidence>
<keyword evidence="5 11" id="KW-1133">Transmembrane helix</keyword>
<evidence type="ECO:0000256" key="6">
    <source>
        <dbReference type="ARBA" id="ARBA00023002"/>
    </source>
</evidence>
<evidence type="ECO:0000313" key="13">
    <source>
        <dbReference type="EMBL" id="CAL1394372.1"/>
    </source>
</evidence>
<evidence type="ECO:0000256" key="8">
    <source>
        <dbReference type="ARBA" id="ARBA00023157"/>
    </source>
</evidence>
<gene>
    <name evidence="13" type="ORF">LTRI10_LOCUS34878</name>
</gene>
<dbReference type="GO" id="GO:0048038">
    <property type="term" value="F:quinone binding"/>
    <property type="evidence" value="ECO:0007669"/>
    <property type="project" value="UniProtKB-KW"/>
</dbReference>
<evidence type="ECO:0000256" key="11">
    <source>
        <dbReference type="SAM" id="Phobius"/>
    </source>
</evidence>
<dbReference type="GO" id="GO:0016020">
    <property type="term" value="C:membrane"/>
    <property type="evidence" value="ECO:0007669"/>
    <property type="project" value="UniProtKB-SubCell"/>
</dbReference>
<organism evidence="13 14">
    <name type="scientific">Linum trigynum</name>
    <dbReference type="NCBI Taxonomy" id="586398"/>
    <lineage>
        <taxon>Eukaryota</taxon>
        <taxon>Viridiplantae</taxon>
        <taxon>Streptophyta</taxon>
        <taxon>Embryophyta</taxon>
        <taxon>Tracheophyta</taxon>
        <taxon>Spermatophyta</taxon>
        <taxon>Magnoliopsida</taxon>
        <taxon>eudicotyledons</taxon>
        <taxon>Gunneridae</taxon>
        <taxon>Pentapetalae</taxon>
        <taxon>rosids</taxon>
        <taxon>fabids</taxon>
        <taxon>Malpighiales</taxon>
        <taxon>Linaceae</taxon>
        <taxon>Linum</taxon>
    </lineage>
</organism>
<dbReference type="EMBL" id="OZ034819">
    <property type="protein sequence ID" value="CAL1394372.1"/>
    <property type="molecule type" value="Genomic_DNA"/>
</dbReference>
<evidence type="ECO:0000256" key="2">
    <source>
        <dbReference type="ARBA" id="ARBA00006214"/>
    </source>
</evidence>
<name>A0AAV2F8K9_9ROSI</name>
<dbReference type="InterPro" id="IPR036249">
    <property type="entry name" value="Thioredoxin-like_sf"/>
</dbReference>
<reference evidence="13 14" key="1">
    <citation type="submission" date="2024-04" db="EMBL/GenBank/DDBJ databases">
        <authorList>
            <person name="Fracassetti M."/>
        </authorList>
    </citation>
    <scope>NUCLEOTIDE SEQUENCE [LARGE SCALE GENOMIC DNA]</scope>
</reference>
<evidence type="ECO:0000256" key="1">
    <source>
        <dbReference type="ARBA" id="ARBA00004141"/>
    </source>
</evidence>
<dbReference type="Gene3D" id="1.20.1440.130">
    <property type="entry name" value="VKOR domain"/>
    <property type="match status" value="1"/>
</dbReference>
<feature type="transmembrane region" description="Helical" evidence="11">
    <location>
        <begin position="169"/>
        <end position="189"/>
    </location>
</feature>
<keyword evidence="3 11" id="KW-0812">Transmembrane</keyword>
<evidence type="ECO:0000313" key="14">
    <source>
        <dbReference type="Proteomes" id="UP001497516"/>
    </source>
</evidence>
<evidence type="ECO:0000256" key="7">
    <source>
        <dbReference type="ARBA" id="ARBA00023136"/>
    </source>
</evidence>
<evidence type="ECO:0000256" key="10">
    <source>
        <dbReference type="SAM" id="MobiDB-lite"/>
    </source>
</evidence>
<proteinExistence type="inferred from homology"/>
<sequence>MAKFMSISSATSIPRTSSTPSPLPLRPLSAAFHSKVDLRWRVKCMTSPDTKPDTQVPASSPPPSSSSPASPGLSSHSWSAALGGLGFVETAYLTYLKLTNSTAFCPLGGGIVGDAGGCTDILGSDYSLVFGVPLPLLGMASYGFVAALALQLSKNSLPFGFGASDSRTLLLGATTSLAATSGYLLYILTTQFPGQSCPYCLFSAFLSFSLFLITVKELGWQETQKVLGLQLCIASLVIASLRFSYGAPLPFTPRQPEINLEYIPTEITTPSAPFTISLAKHLRSIGARMYGAFWCSHCIEQKEMFGEEAAKLLNYVECFPDGLNKNTKMALECVAADIKGFPTWVINGEVLNGELTLSELAQKSGFELSDNGSTSVTLLD</sequence>
<dbReference type="InterPro" id="IPR038354">
    <property type="entry name" value="VKOR_sf"/>
</dbReference>
<evidence type="ECO:0000259" key="12">
    <source>
        <dbReference type="SMART" id="SM00756"/>
    </source>
</evidence>
<dbReference type="Pfam" id="PF07884">
    <property type="entry name" value="VKOR"/>
    <property type="match status" value="1"/>
</dbReference>
<evidence type="ECO:0000256" key="5">
    <source>
        <dbReference type="ARBA" id="ARBA00022989"/>
    </source>
</evidence>
<keyword evidence="6" id="KW-0560">Oxidoreductase</keyword>
<evidence type="ECO:0000256" key="9">
    <source>
        <dbReference type="ARBA" id="ARBA00023284"/>
    </source>
</evidence>
<feature type="transmembrane region" description="Helical" evidence="11">
    <location>
        <begin position="128"/>
        <end position="149"/>
    </location>
</feature>
<keyword evidence="8" id="KW-1015">Disulfide bond</keyword>
<comment type="similarity">
    <text evidence="2">Belongs to the VKOR family.</text>
</comment>
<feature type="region of interest" description="Disordered" evidence="10">
    <location>
        <begin position="1"/>
        <end position="24"/>
    </location>
</feature>
<protein>
    <recommendedName>
        <fullName evidence="12">Vitamin K epoxide reductase domain-containing protein</fullName>
    </recommendedName>
</protein>
<evidence type="ECO:0000256" key="3">
    <source>
        <dbReference type="ARBA" id="ARBA00022692"/>
    </source>
</evidence>
<dbReference type="InterPro" id="IPR044698">
    <property type="entry name" value="VKOR/LTO1"/>
</dbReference>
<feature type="domain" description="Vitamin K epoxide reductase" evidence="12">
    <location>
        <begin position="72"/>
        <end position="218"/>
    </location>
</feature>
<dbReference type="PANTHER" id="PTHR34573">
    <property type="entry name" value="VKC DOMAIN-CONTAINING PROTEIN"/>
    <property type="match status" value="1"/>
</dbReference>
<dbReference type="Proteomes" id="UP001497516">
    <property type="component" value="Chromosome 6"/>
</dbReference>
<dbReference type="SUPFAM" id="SSF52833">
    <property type="entry name" value="Thioredoxin-like"/>
    <property type="match status" value="1"/>
</dbReference>
<comment type="subcellular location">
    <subcellularLocation>
        <location evidence="1">Membrane</location>
        <topology evidence="1">Multi-pass membrane protein</topology>
    </subcellularLocation>
</comment>
<dbReference type="Gene3D" id="3.40.30.10">
    <property type="entry name" value="Glutaredoxin"/>
    <property type="match status" value="1"/>
</dbReference>
<feature type="transmembrane region" description="Helical" evidence="11">
    <location>
        <begin position="196"/>
        <end position="215"/>
    </location>
</feature>
<keyword evidence="4" id="KW-0874">Quinone</keyword>
<dbReference type="CDD" id="cd12916">
    <property type="entry name" value="VKOR_1"/>
    <property type="match status" value="1"/>
</dbReference>
<accession>A0AAV2F8K9</accession>
<keyword evidence="14" id="KW-1185">Reference proteome</keyword>
<dbReference type="InterPro" id="IPR012932">
    <property type="entry name" value="VKOR"/>
</dbReference>
<keyword evidence="9" id="KW-0676">Redox-active center</keyword>
<keyword evidence="7 11" id="KW-0472">Membrane</keyword>
<dbReference type="SMART" id="SM00756">
    <property type="entry name" value="VKc"/>
    <property type="match status" value="1"/>
</dbReference>
<feature type="region of interest" description="Disordered" evidence="10">
    <location>
        <begin position="47"/>
        <end position="72"/>
    </location>
</feature>